<evidence type="ECO:0000256" key="2">
    <source>
        <dbReference type="ARBA" id="ARBA00005436"/>
    </source>
</evidence>
<feature type="region of interest" description="Disordered" evidence="9">
    <location>
        <begin position="484"/>
        <end position="536"/>
    </location>
</feature>
<dbReference type="GO" id="GO:0003735">
    <property type="term" value="F:structural constituent of ribosome"/>
    <property type="evidence" value="ECO:0007669"/>
    <property type="project" value="InterPro"/>
</dbReference>
<dbReference type="InterPro" id="IPR027534">
    <property type="entry name" value="Ribosomal_P1/P2"/>
</dbReference>
<dbReference type="Pfam" id="PF00428">
    <property type="entry name" value="Ribosomal_60s"/>
    <property type="match status" value="1"/>
</dbReference>
<dbReference type="GO" id="GO:0006351">
    <property type="term" value="P:DNA-templated transcription"/>
    <property type="evidence" value="ECO:0007669"/>
    <property type="project" value="InterPro"/>
</dbReference>
<dbReference type="CDD" id="cd00067">
    <property type="entry name" value="GAL4"/>
    <property type="match status" value="1"/>
</dbReference>
<organism evidence="11 12">
    <name type="scientific">Rhizoctonia solani</name>
    <dbReference type="NCBI Taxonomy" id="456999"/>
    <lineage>
        <taxon>Eukaryota</taxon>
        <taxon>Fungi</taxon>
        <taxon>Dikarya</taxon>
        <taxon>Basidiomycota</taxon>
        <taxon>Agaricomycotina</taxon>
        <taxon>Agaricomycetes</taxon>
        <taxon>Cantharellales</taxon>
        <taxon>Ceratobasidiaceae</taxon>
        <taxon>Rhizoctonia</taxon>
    </lineage>
</organism>
<dbReference type="Proteomes" id="UP000614334">
    <property type="component" value="Unassembled WGS sequence"/>
</dbReference>
<evidence type="ECO:0000256" key="9">
    <source>
        <dbReference type="SAM" id="MobiDB-lite"/>
    </source>
</evidence>
<evidence type="ECO:0000259" key="10">
    <source>
        <dbReference type="PROSITE" id="PS50048"/>
    </source>
</evidence>
<dbReference type="GO" id="GO:0022625">
    <property type="term" value="C:cytosolic large ribosomal subunit"/>
    <property type="evidence" value="ECO:0007669"/>
    <property type="project" value="InterPro"/>
</dbReference>
<evidence type="ECO:0000256" key="3">
    <source>
        <dbReference type="ARBA" id="ARBA00022723"/>
    </source>
</evidence>
<feature type="region of interest" description="Disordered" evidence="9">
    <location>
        <begin position="356"/>
        <end position="390"/>
    </location>
</feature>
<feature type="region of interest" description="Disordered" evidence="9">
    <location>
        <begin position="189"/>
        <end position="232"/>
    </location>
</feature>
<keyword evidence="6" id="KW-0804">Transcription</keyword>
<dbReference type="FunFam" id="1.10.10.1410:FF:000002">
    <property type="entry name" value="60S acidic ribosomal protein P2"/>
    <property type="match status" value="1"/>
</dbReference>
<dbReference type="InterPro" id="IPR038716">
    <property type="entry name" value="P1/P2_N_sf"/>
</dbReference>
<dbReference type="Pfam" id="PF00172">
    <property type="entry name" value="Zn_clus"/>
    <property type="match status" value="1"/>
</dbReference>
<dbReference type="AlphaFoldDB" id="A0A8H7IHI3"/>
<feature type="compositionally biased region" description="Pro residues" evidence="9">
    <location>
        <begin position="525"/>
        <end position="536"/>
    </location>
</feature>
<sequence>MDELRTHWIRLVIMRGCACIITSTNWVHKVKELLELDAAVRNVRKLRRFLRSAASWGSVTSLSDYQPMKRPSAPLLSQSHFANLFTILLKGSALCVVDRVLCGVGRGPGSDRFGSGTPRVDGAMRYIAAYLLLQIGGNASPGANDIKKVLEAGGVDVDEDRLSKLLSELEGKDVNALIAEGSSKLASVPSGGAVASGGAAPAAAAGGAAPAEEKKEEKKEEEKEESDDDMGFVGSEAKTLGLLVPCVAMCGDVRGGVDGELKLGFETWNGPSSCSYHDIDGEGESPESPESPIPNHIWWTDKWGSAGSTIGNSASASASTSASSSTASARPPSPSTPSVSGSSIFEARRYFPEDTDAVSLRTSITDDDRSGSPAPSLNMPRPGAPARGKRKRLSKVMYIYLYTHMAPTHPSQACDSCHKSKRRCDGTSPCANCDFAGKQCVYTDANGRVVPPPRSREHEEEHHATNRPRRHSVSVAHLMTHGQYHAPDDRTGPLYATTPSSPMPQLADHQHRPVPIPGHHHIRPEQPPRPFATPINPPPAWDYYPYYRREPESEDDIRRSRRRYESFPPPDPAERGLYPGLNIVSPRSGIGRLSGDKGVLDIEPHLARELVNLFFANQHPANLMFHRPTFMLALSKGQVPMPLLNGIFALAAPYSSRPAIRTNPSWHAGERFAQAANAELFDQGGQLALRPDLAVAQTLCLLVLHECVMRRPTATNDRHMFNFPRFLPPPPGLAFQIMKDLGVSNMDDPANIALSSSSTPERDTFEQWVSAECHRRTFWILYVVESLSSAFTSRPMTFKDSQLKVRLPVDDASFEFGLRGDNPPEYLQFPMAQTKISSTGELGHLVRVTWIYSTVMSQITELNKKGRPPGPGDTVTADTIAHSEHALQSWESSLPERLRFNNETLHVQMKSLESGASIGGWSYAYMHALAECSVLGLHELLEVMPNREAARVHTARQQRALDNLTIILGSLGSRGRLSIWTATPLLAVVRYRAALASSQPDPHVTEWCTEFQQQWGVSLAELINPEFRRVWCASVKPSQEPGSTTPTPPPPSPRPPQTMMMSSSSVSSSSASHVTLPPLQSFVHMHPPPGPGGGNGGGGLPLPPSSLGLPLPQTNSGHSPLSHASLGIPLSQSTGPPTTGGGGGDTAMHTLPP</sequence>
<dbReference type="PROSITE" id="PS50048">
    <property type="entry name" value="ZN2_CY6_FUNGAL_2"/>
    <property type="match status" value="1"/>
</dbReference>
<dbReference type="InterPro" id="IPR036864">
    <property type="entry name" value="Zn2-C6_fun-type_DNA-bd_sf"/>
</dbReference>
<keyword evidence="4" id="KW-0689">Ribosomal protein</keyword>
<evidence type="ECO:0000256" key="1">
    <source>
        <dbReference type="ARBA" id="ARBA00004123"/>
    </source>
</evidence>
<dbReference type="EMBL" id="JACYCF010000004">
    <property type="protein sequence ID" value="KAF8757946.1"/>
    <property type="molecule type" value="Genomic_DNA"/>
</dbReference>
<dbReference type="InterPro" id="IPR050815">
    <property type="entry name" value="TF_fung"/>
</dbReference>
<dbReference type="GO" id="GO:0003677">
    <property type="term" value="F:DNA binding"/>
    <property type="evidence" value="ECO:0007669"/>
    <property type="project" value="InterPro"/>
</dbReference>
<dbReference type="GO" id="GO:0002182">
    <property type="term" value="P:cytoplasmic translational elongation"/>
    <property type="evidence" value="ECO:0007669"/>
    <property type="project" value="InterPro"/>
</dbReference>
<feature type="compositionally biased region" description="Low complexity" evidence="9">
    <location>
        <begin position="189"/>
        <end position="210"/>
    </location>
</feature>
<name>A0A8H7IHI3_9AGAM</name>
<feature type="compositionally biased region" description="Pro residues" evidence="9">
    <location>
        <begin position="1046"/>
        <end position="1056"/>
    </location>
</feature>
<dbReference type="SMART" id="SM00066">
    <property type="entry name" value="GAL4"/>
    <property type="match status" value="1"/>
</dbReference>
<dbReference type="GO" id="GO:0008270">
    <property type="term" value="F:zinc ion binding"/>
    <property type="evidence" value="ECO:0007669"/>
    <property type="project" value="InterPro"/>
</dbReference>
<feature type="domain" description="Zn(2)-C6 fungal-type" evidence="10">
    <location>
        <begin position="413"/>
        <end position="442"/>
    </location>
</feature>
<evidence type="ECO:0000313" key="12">
    <source>
        <dbReference type="Proteomes" id="UP000614334"/>
    </source>
</evidence>
<dbReference type="InterPro" id="IPR001138">
    <property type="entry name" value="Zn2Cys6_DnaBD"/>
</dbReference>
<feature type="region of interest" description="Disordered" evidence="9">
    <location>
        <begin position="1036"/>
        <end position="1153"/>
    </location>
</feature>
<keyword evidence="5" id="KW-0805">Transcription regulation</keyword>
<dbReference type="SUPFAM" id="SSF57701">
    <property type="entry name" value="Zn2/Cys6 DNA-binding domain"/>
    <property type="match status" value="1"/>
</dbReference>
<accession>A0A8H7IHI3</accession>
<dbReference type="CDD" id="cd12148">
    <property type="entry name" value="fungal_TF_MHR"/>
    <property type="match status" value="1"/>
</dbReference>
<dbReference type="GO" id="GO:0005634">
    <property type="term" value="C:nucleus"/>
    <property type="evidence" value="ECO:0007669"/>
    <property type="project" value="UniProtKB-SubCell"/>
</dbReference>
<keyword evidence="7" id="KW-0539">Nucleus</keyword>
<dbReference type="InterPro" id="IPR044076">
    <property type="entry name" value="Ribosomal_P2"/>
</dbReference>
<dbReference type="InterPro" id="IPR007219">
    <property type="entry name" value="XnlR_reg_dom"/>
</dbReference>
<comment type="similarity">
    <text evidence="2">Belongs to the eukaryotic ribosomal protein P1/P2 family.</text>
</comment>
<evidence type="ECO:0000313" key="11">
    <source>
        <dbReference type="EMBL" id="KAF8757946.1"/>
    </source>
</evidence>
<evidence type="ECO:0000256" key="5">
    <source>
        <dbReference type="ARBA" id="ARBA00023015"/>
    </source>
</evidence>
<reference evidence="11" key="1">
    <citation type="submission" date="2020-09" db="EMBL/GenBank/DDBJ databases">
        <title>Comparative genome analyses of four rice-infecting Rhizoctonia solani isolates reveal extensive enrichment of homogalacturonan modification genes.</title>
        <authorList>
            <person name="Lee D.-Y."/>
            <person name="Jeon J."/>
            <person name="Kim K.-T."/>
            <person name="Cheong K."/>
            <person name="Song H."/>
            <person name="Choi G."/>
            <person name="Ko J."/>
            <person name="Opiyo S.O."/>
            <person name="Zuo S."/>
            <person name="Madhav S."/>
            <person name="Lee Y.-H."/>
            <person name="Wang G.-L."/>
        </authorList>
    </citation>
    <scope>NUCLEOTIDE SEQUENCE</scope>
    <source>
        <strain evidence="11">AG1-IA B2</strain>
    </source>
</reference>
<proteinExistence type="inferred from homology"/>
<evidence type="ECO:0000256" key="7">
    <source>
        <dbReference type="ARBA" id="ARBA00023242"/>
    </source>
</evidence>
<evidence type="ECO:0000256" key="6">
    <source>
        <dbReference type="ARBA" id="ARBA00023163"/>
    </source>
</evidence>
<dbReference type="PROSITE" id="PS00463">
    <property type="entry name" value="ZN2_CY6_FUNGAL_1"/>
    <property type="match status" value="1"/>
</dbReference>
<feature type="region of interest" description="Disordered" evidence="9">
    <location>
        <begin position="451"/>
        <end position="471"/>
    </location>
</feature>
<feature type="compositionally biased region" description="Low complexity" evidence="9">
    <location>
        <begin position="304"/>
        <end position="341"/>
    </location>
</feature>
<dbReference type="CDD" id="cd05833">
    <property type="entry name" value="Ribosomal_P2"/>
    <property type="match status" value="1"/>
</dbReference>
<evidence type="ECO:0000256" key="4">
    <source>
        <dbReference type="ARBA" id="ARBA00022980"/>
    </source>
</evidence>
<keyword evidence="3" id="KW-0479">Metal-binding</keyword>
<dbReference type="Pfam" id="PF04082">
    <property type="entry name" value="Fungal_trans"/>
    <property type="match status" value="1"/>
</dbReference>
<dbReference type="PANTHER" id="PTHR47338">
    <property type="entry name" value="ZN(II)2CYS6 TRANSCRIPTION FACTOR (EUROFUNG)-RELATED"/>
    <property type="match status" value="1"/>
</dbReference>
<feature type="compositionally biased region" description="Basic and acidic residues" evidence="9">
    <location>
        <begin position="454"/>
        <end position="464"/>
    </location>
</feature>
<gene>
    <name evidence="11" type="ORF">RHS01_03192</name>
</gene>
<dbReference type="HAMAP" id="MF_01478">
    <property type="entry name" value="Ribosomal_L12_arch"/>
    <property type="match status" value="1"/>
</dbReference>
<dbReference type="Gene3D" id="1.10.10.1410">
    <property type="match status" value="1"/>
</dbReference>
<comment type="caution">
    <text evidence="11">The sequence shown here is derived from an EMBL/GenBank/DDBJ whole genome shotgun (WGS) entry which is preliminary data.</text>
</comment>
<feature type="region of interest" description="Disordered" evidence="9">
    <location>
        <begin position="552"/>
        <end position="580"/>
    </location>
</feature>
<protein>
    <submittedName>
        <fullName evidence="11">Fungal specific transcription factor domain</fullName>
    </submittedName>
</protein>
<dbReference type="GO" id="GO:0000981">
    <property type="term" value="F:DNA-binding transcription factor activity, RNA polymerase II-specific"/>
    <property type="evidence" value="ECO:0007669"/>
    <property type="project" value="InterPro"/>
</dbReference>
<feature type="compositionally biased region" description="Basic and acidic residues" evidence="9">
    <location>
        <begin position="211"/>
        <end position="221"/>
    </location>
</feature>
<dbReference type="Gene3D" id="4.10.240.10">
    <property type="entry name" value="Zn(2)-C6 fungal-type DNA-binding domain"/>
    <property type="match status" value="1"/>
</dbReference>
<comment type="subcellular location">
    <subcellularLocation>
        <location evidence="1">Nucleus</location>
    </subcellularLocation>
</comment>
<feature type="compositionally biased region" description="Low complexity" evidence="9">
    <location>
        <begin position="1057"/>
        <end position="1078"/>
    </location>
</feature>
<dbReference type="PANTHER" id="PTHR47338:SF5">
    <property type="entry name" value="ZN(II)2CYS6 TRANSCRIPTION FACTOR (EUROFUNG)"/>
    <property type="match status" value="1"/>
</dbReference>
<evidence type="ECO:0000256" key="8">
    <source>
        <dbReference type="ARBA" id="ARBA00023274"/>
    </source>
</evidence>
<feature type="region of interest" description="Disordered" evidence="9">
    <location>
        <begin position="276"/>
        <end position="341"/>
    </location>
</feature>
<keyword evidence="8" id="KW-0687">Ribonucleoprotein</keyword>